<evidence type="ECO:0000313" key="3">
    <source>
        <dbReference type="EMBL" id="AGA70518.1"/>
    </source>
</evidence>
<dbReference type="HOGENOM" id="CLU_141516_0_0_9"/>
<feature type="transmembrane region" description="Helical" evidence="1">
    <location>
        <begin position="75"/>
        <end position="108"/>
    </location>
</feature>
<organism evidence="3 4">
    <name type="scientific">Desulfitobacterium dichloroeliminans (strain LMG P-21439 / DCA1)</name>
    <dbReference type="NCBI Taxonomy" id="871963"/>
    <lineage>
        <taxon>Bacteria</taxon>
        <taxon>Bacillati</taxon>
        <taxon>Bacillota</taxon>
        <taxon>Clostridia</taxon>
        <taxon>Eubacteriales</taxon>
        <taxon>Desulfitobacteriaceae</taxon>
        <taxon>Desulfitobacterium</taxon>
    </lineage>
</organism>
<keyword evidence="1" id="KW-0812">Transmembrane</keyword>
<dbReference type="InterPro" id="IPR009936">
    <property type="entry name" value="DUF1468"/>
</dbReference>
<proteinExistence type="predicted"/>
<evidence type="ECO:0000313" key="4">
    <source>
        <dbReference type="Proteomes" id="UP000010797"/>
    </source>
</evidence>
<gene>
    <name evidence="3" type="ordered locus">Desdi_3117</name>
</gene>
<dbReference type="OrthoDB" id="1809321at2"/>
<keyword evidence="1" id="KW-0472">Membrane</keyword>
<name>L0FC64_DESDL</name>
<feature type="transmembrane region" description="Helical" evidence="1">
    <location>
        <begin position="35"/>
        <end position="55"/>
    </location>
</feature>
<dbReference type="KEGG" id="ddl:Desdi_3117"/>
<dbReference type="STRING" id="871963.Desdi_3117"/>
<dbReference type="eggNOG" id="ENOG5030KYT">
    <property type="taxonomic scope" value="Bacteria"/>
</dbReference>
<protein>
    <submittedName>
        <fullName evidence="3">Tripartite tricarboxylate transporter TctB family</fullName>
    </submittedName>
</protein>
<keyword evidence="4" id="KW-1185">Reference proteome</keyword>
<accession>L0FC64</accession>
<feature type="transmembrane region" description="Helical" evidence="1">
    <location>
        <begin position="120"/>
        <end position="140"/>
    </location>
</feature>
<feature type="domain" description="DUF1468" evidence="2">
    <location>
        <begin position="9"/>
        <end position="145"/>
    </location>
</feature>
<dbReference type="RefSeq" id="WP_015263479.1">
    <property type="nucleotide sequence ID" value="NC_019903.1"/>
</dbReference>
<dbReference type="Proteomes" id="UP000010797">
    <property type="component" value="Chromosome"/>
</dbReference>
<reference evidence="4" key="1">
    <citation type="submission" date="2012-02" db="EMBL/GenBank/DDBJ databases">
        <title>Complete sequence of Desulfitobacterium dichloroeliminans LMG P-21439.</title>
        <authorList>
            <person name="Lucas S."/>
            <person name="Han J."/>
            <person name="Lapidus A."/>
            <person name="Cheng J.-F."/>
            <person name="Goodwin L."/>
            <person name="Pitluck S."/>
            <person name="Peters L."/>
            <person name="Ovchinnikova G."/>
            <person name="Teshima H."/>
            <person name="Detter J.C."/>
            <person name="Han C."/>
            <person name="Tapia R."/>
            <person name="Land M."/>
            <person name="Hauser L."/>
            <person name="Kyrpides N."/>
            <person name="Ivanova N."/>
            <person name="Pagani I."/>
            <person name="Kruse T."/>
            <person name="de Vos W.M."/>
            <person name="Boon N."/>
            <person name="Smidt H."/>
            <person name="Woyke T."/>
        </authorList>
    </citation>
    <scope>NUCLEOTIDE SEQUENCE [LARGE SCALE GENOMIC DNA]</scope>
    <source>
        <strain evidence="4">LMG P-21439 / DCA1</strain>
    </source>
</reference>
<evidence type="ECO:0000259" key="2">
    <source>
        <dbReference type="Pfam" id="PF07331"/>
    </source>
</evidence>
<dbReference type="EMBL" id="CP003344">
    <property type="protein sequence ID" value="AGA70518.1"/>
    <property type="molecule type" value="Genomic_DNA"/>
</dbReference>
<dbReference type="AlphaFoldDB" id="L0FC64"/>
<dbReference type="Pfam" id="PF07331">
    <property type="entry name" value="TctB"/>
    <property type="match status" value="1"/>
</dbReference>
<keyword evidence="1" id="KW-1133">Transmembrane helix</keyword>
<sequence>MTKSRTDIIAGLACLVVVLMFFVQGKNLSPDANLYPQVLEVCIALIGVFLLARGVVTAKASEQVAEVDFDKVKGVVIVIASIIYVAAIYFIGFYVSTFFFLALCSWYLSKKGLNLRAIGISAGFALFLTVMLYLLFTVLLKVPTPEGILF</sequence>
<evidence type="ECO:0000256" key="1">
    <source>
        <dbReference type="SAM" id="Phobius"/>
    </source>
</evidence>